<evidence type="ECO:0000313" key="7">
    <source>
        <dbReference type="Proteomes" id="UP000297891"/>
    </source>
</evidence>
<dbReference type="PANTHER" id="PTHR31308:SF5">
    <property type="entry name" value="ERGOSTERYL-BETA-GLUCOSIDASE"/>
    <property type="match status" value="1"/>
</dbReference>
<comment type="similarity">
    <text evidence="1">Belongs to the glycosyl hydrolase 5 (cellulase A) family.</text>
</comment>
<evidence type="ECO:0000259" key="4">
    <source>
        <dbReference type="Pfam" id="PF00150"/>
    </source>
</evidence>
<sequence>MAPKKLSPQGEWFVDASGRKVILRGVNLGGDTKVPFPNGGTQFPTDFSDHKEVSFVGRPFPLSEAEIHFTRLKKWGFNVLRLLTTWEAVEHKGPNQYDEDYLNYFTEIVRLAGEYGFYVFVDFHQDVWSRMTGGDGAPGWIFETLGIDYRKLSEADAAIVMQRAYDYKRPGIRQEENYPTMCWSQNYRYAGNAILWTLFFGGKDFAPNFLINGKNVQDYLQGHYLGCMKQIAERVKDFDFVLGFDSLNEPGKGFIGRAMNDRGLIDKDEDPAKPGLGWSPIDALFSSHGHSIDLPYLTLKVWRGGFVPTKTVTVNKNKVSIWSPESPGDPFQLEGAYTITKDGTPFIEKNDYFQKVNGRTIDFDGDYLIPFMRTVGETIQEIRKDWMVFIEREATDAFSNPRLNGVVPKLSVNAAHWYDTLTLLFKKFLYPIAIDTLTKRPVFGRSGIEGMYVRQLTQIKNTADSVPGKIPSLIGEFGIPFDLEGGKAYKEWNKGNRTPKIWKRHVMALDAMYNAMDHLFLSNTLWNYTASNENDLMVGDGWNQEDLSIFSKDQIIPGSDPDVYGGGGRAIEGFCRPYAAFTQGTPLKMKYNLDNREFRLEWNSDLSIKEPCIIKVPKFVYPNGVQVVLSNAEKISEIDGELLVKGNGGKASLILKPL</sequence>
<dbReference type="Pfam" id="PF00150">
    <property type="entry name" value="Cellulase"/>
    <property type="match status" value="1"/>
</dbReference>
<dbReference type="Proteomes" id="UP000297891">
    <property type="component" value="Unassembled WGS sequence"/>
</dbReference>
<dbReference type="InterPro" id="IPR017853">
    <property type="entry name" value="GH"/>
</dbReference>
<dbReference type="GO" id="GO:0004553">
    <property type="term" value="F:hydrolase activity, hydrolyzing O-glycosyl compounds"/>
    <property type="evidence" value="ECO:0007669"/>
    <property type="project" value="InterPro"/>
</dbReference>
<evidence type="ECO:0000256" key="3">
    <source>
        <dbReference type="ARBA" id="ARBA00023295"/>
    </source>
</evidence>
<accession>A0A2M9XZQ4</accession>
<dbReference type="InterPro" id="IPR052066">
    <property type="entry name" value="Glycosphingolipid_Hydrolases"/>
</dbReference>
<dbReference type="AlphaFoldDB" id="A0A2M9XZQ4"/>
<reference evidence="6" key="1">
    <citation type="journal article" date="2019" name="PLoS Negl. Trop. Dis.">
        <title>Revisiting the worldwide diversity of Leptospira species in the environment.</title>
        <authorList>
            <person name="Vincent A.T."/>
            <person name="Schiettekatte O."/>
            <person name="Bourhy P."/>
            <person name="Veyrier F.J."/>
            <person name="Picardeau M."/>
        </authorList>
    </citation>
    <scope>NUCLEOTIDE SEQUENCE [LARGE SCALE GENOMIC DNA]</scope>
    <source>
        <strain evidence="6">201800277</strain>
    </source>
</reference>
<gene>
    <name evidence="6" type="ORF">EHQ30_10665</name>
</gene>
<dbReference type="InterPro" id="IPR041036">
    <property type="entry name" value="GH5_C"/>
</dbReference>
<evidence type="ECO:0000256" key="1">
    <source>
        <dbReference type="ARBA" id="ARBA00005641"/>
    </source>
</evidence>
<name>A0A2M9XZQ4_9LEPT</name>
<evidence type="ECO:0000313" key="6">
    <source>
        <dbReference type="EMBL" id="TGK97022.1"/>
    </source>
</evidence>
<dbReference type="InterPro" id="IPR013780">
    <property type="entry name" value="Glyco_hydro_b"/>
</dbReference>
<keyword evidence="3" id="KW-0326">Glycosidase</keyword>
<evidence type="ECO:0000259" key="5">
    <source>
        <dbReference type="Pfam" id="PF18564"/>
    </source>
</evidence>
<feature type="domain" description="Glycoside hydrolase family 5 C-terminal" evidence="5">
    <location>
        <begin position="576"/>
        <end position="633"/>
    </location>
</feature>
<keyword evidence="2 6" id="KW-0378">Hydrolase</keyword>
<dbReference type="RefSeq" id="WP_100791451.1">
    <property type="nucleotide sequence ID" value="NZ_NPDQ01000006.1"/>
</dbReference>
<dbReference type="GO" id="GO:0016042">
    <property type="term" value="P:lipid catabolic process"/>
    <property type="evidence" value="ECO:0007669"/>
    <property type="project" value="UniProtKB-ARBA"/>
</dbReference>
<protein>
    <submittedName>
        <fullName evidence="6">Glycosyl hydrolase family 5</fullName>
    </submittedName>
</protein>
<dbReference type="Pfam" id="PF18564">
    <property type="entry name" value="Glyco_hydro_5_C"/>
    <property type="match status" value="1"/>
</dbReference>
<dbReference type="Gene3D" id="2.60.40.1180">
    <property type="entry name" value="Golgi alpha-mannosidase II"/>
    <property type="match status" value="1"/>
</dbReference>
<dbReference type="GO" id="GO:0000272">
    <property type="term" value="P:polysaccharide catabolic process"/>
    <property type="evidence" value="ECO:0007669"/>
    <property type="project" value="InterPro"/>
</dbReference>
<feature type="domain" description="Glycoside hydrolase family 5" evidence="4">
    <location>
        <begin position="66"/>
        <end position="252"/>
    </location>
</feature>
<proteinExistence type="inferred from homology"/>
<dbReference type="GO" id="GO:1901136">
    <property type="term" value="P:carbohydrate derivative catabolic process"/>
    <property type="evidence" value="ECO:0007669"/>
    <property type="project" value="UniProtKB-ARBA"/>
</dbReference>
<keyword evidence="7" id="KW-1185">Reference proteome</keyword>
<dbReference type="SUPFAM" id="SSF51445">
    <property type="entry name" value="(Trans)glycosidases"/>
    <property type="match status" value="1"/>
</dbReference>
<organism evidence="6 7">
    <name type="scientific">Leptospira brenneri</name>
    <dbReference type="NCBI Taxonomy" id="2023182"/>
    <lineage>
        <taxon>Bacteria</taxon>
        <taxon>Pseudomonadati</taxon>
        <taxon>Spirochaetota</taxon>
        <taxon>Spirochaetia</taxon>
        <taxon>Leptospirales</taxon>
        <taxon>Leptospiraceae</taxon>
        <taxon>Leptospira</taxon>
    </lineage>
</organism>
<dbReference type="PANTHER" id="PTHR31308">
    <property type="match status" value="1"/>
</dbReference>
<dbReference type="InterPro" id="IPR001547">
    <property type="entry name" value="Glyco_hydro_5"/>
</dbReference>
<dbReference type="EMBL" id="RQFP01000001">
    <property type="protein sequence ID" value="TGK97022.1"/>
    <property type="molecule type" value="Genomic_DNA"/>
</dbReference>
<comment type="caution">
    <text evidence="6">The sequence shown here is derived from an EMBL/GenBank/DDBJ whole genome shotgun (WGS) entry which is preliminary data.</text>
</comment>
<dbReference type="OrthoDB" id="9800955at2"/>
<dbReference type="Gene3D" id="3.20.20.80">
    <property type="entry name" value="Glycosidases"/>
    <property type="match status" value="2"/>
</dbReference>
<evidence type="ECO:0000256" key="2">
    <source>
        <dbReference type="ARBA" id="ARBA00022801"/>
    </source>
</evidence>